<dbReference type="EMBL" id="JYDL01000054">
    <property type="protein sequence ID" value="KRX19909.1"/>
    <property type="molecule type" value="Genomic_DNA"/>
</dbReference>
<reference evidence="1 2" key="1">
    <citation type="submission" date="2015-01" db="EMBL/GenBank/DDBJ databases">
        <title>Evolution of Trichinella species and genotypes.</title>
        <authorList>
            <person name="Korhonen P.K."/>
            <person name="Edoardo P."/>
            <person name="Giuseppe L.R."/>
            <person name="Gasser R.B."/>
        </authorList>
    </citation>
    <scope>NUCLEOTIDE SEQUENCE [LARGE SCALE GENOMIC DNA]</scope>
    <source>
        <strain evidence="1">ISS37</strain>
    </source>
</reference>
<dbReference type="Proteomes" id="UP000054630">
    <property type="component" value="Unassembled WGS sequence"/>
</dbReference>
<dbReference type="AlphaFoldDB" id="A0A0V0S0B1"/>
<proteinExistence type="predicted"/>
<feature type="non-terminal residue" evidence="1">
    <location>
        <position position="72"/>
    </location>
</feature>
<name>A0A0V0S0B1_9BILA</name>
<evidence type="ECO:0000313" key="1">
    <source>
        <dbReference type="EMBL" id="KRX19909.1"/>
    </source>
</evidence>
<keyword evidence="2" id="KW-1185">Reference proteome</keyword>
<sequence length="72" mass="8393">MERKIRPSSHLISSHLIIIYNSISLVKRFFSNKEDSILCRLMHLAEVSYQLYGLQSLKFGYGSFEKILSQNI</sequence>
<gene>
    <name evidence="1" type="ORF">T07_2003</name>
</gene>
<organism evidence="1 2">
    <name type="scientific">Trichinella nelsoni</name>
    <dbReference type="NCBI Taxonomy" id="6336"/>
    <lineage>
        <taxon>Eukaryota</taxon>
        <taxon>Metazoa</taxon>
        <taxon>Ecdysozoa</taxon>
        <taxon>Nematoda</taxon>
        <taxon>Enoplea</taxon>
        <taxon>Dorylaimia</taxon>
        <taxon>Trichinellida</taxon>
        <taxon>Trichinellidae</taxon>
        <taxon>Trichinella</taxon>
    </lineage>
</organism>
<dbReference type="OrthoDB" id="10475599at2759"/>
<evidence type="ECO:0000313" key="2">
    <source>
        <dbReference type="Proteomes" id="UP000054630"/>
    </source>
</evidence>
<comment type="caution">
    <text evidence="1">The sequence shown here is derived from an EMBL/GenBank/DDBJ whole genome shotgun (WGS) entry which is preliminary data.</text>
</comment>
<protein>
    <submittedName>
        <fullName evidence="1">Uncharacterized protein</fullName>
    </submittedName>
</protein>
<accession>A0A0V0S0B1</accession>